<sequence>MQATMPPPKSRLASRESGGVGAAMVGVEDFIKKQWPSLKARVADLENKKRLLEDELQQIEKELGTARQEFAAIDSAARTLQTNLTLGFDLVSPANTTFEKEYKFGDVSIKQAIRLALDHFAEGLSSRDLYMAINRRYFESKLKRESFSPQLSRLMQDREVEQADKGWVLTPVGKKTMRWHTVLPYRNEPDTNEPPSA</sequence>
<evidence type="ECO:0000313" key="2">
    <source>
        <dbReference type="EMBL" id="MBB5760387.1"/>
    </source>
</evidence>
<dbReference type="EMBL" id="JACHOP010000048">
    <property type="protein sequence ID" value="MBB5760387.1"/>
    <property type="molecule type" value="Genomic_DNA"/>
</dbReference>
<feature type="coiled-coil region" evidence="1">
    <location>
        <begin position="35"/>
        <end position="69"/>
    </location>
</feature>
<dbReference type="RefSeq" id="WP_183574301.1">
    <property type="nucleotide sequence ID" value="NZ_JACHOP010000048.1"/>
</dbReference>
<keyword evidence="1" id="KW-0175">Coiled coil</keyword>
<organism evidence="2 3">
    <name type="scientific">Methylorubrum rhodinum</name>
    <dbReference type="NCBI Taxonomy" id="29428"/>
    <lineage>
        <taxon>Bacteria</taxon>
        <taxon>Pseudomonadati</taxon>
        <taxon>Pseudomonadota</taxon>
        <taxon>Alphaproteobacteria</taxon>
        <taxon>Hyphomicrobiales</taxon>
        <taxon>Methylobacteriaceae</taxon>
        <taxon>Methylorubrum</taxon>
    </lineage>
</organism>
<reference evidence="2 3" key="1">
    <citation type="submission" date="2020-08" db="EMBL/GenBank/DDBJ databases">
        <title>Genomic Encyclopedia of Type Strains, Phase IV (KMG-IV): sequencing the most valuable type-strain genomes for metagenomic binning, comparative biology and taxonomic classification.</title>
        <authorList>
            <person name="Goeker M."/>
        </authorList>
    </citation>
    <scope>NUCLEOTIDE SEQUENCE [LARGE SCALE GENOMIC DNA]</scope>
    <source>
        <strain evidence="2 3">DSM 2163</strain>
    </source>
</reference>
<dbReference type="Proteomes" id="UP000583454">
    <property type="component" value="Unassembled WGS sequence"/>
</dbReference>
<name>A0A840ZU80_9HYPH</name>
<protein>
    <submittedName>
        <fullName evidence="2">Uncharacterized protein</fullName>
    </submittedName>
</protein>
<evidence type="ECO:0000313" key="3">
    <source>
        <dbReference type="Proteomes" id="UP000583454"/>
    </source>
</evidence>
<accession>A0A840ZU80</accession>
<gene>
    <name evidence="2" type="ORF">HNR00_005137</name>
</gene>
<dbReference type="AlphaFoldDB" id="A0A840ZU80"/>
<evidence type="ECO:0000256" key="1">
    <source>
        <dbReference type="SAM" id="Coils"/>
    </source>
</evidence>
<keyword evidence="3" id="KW-1185">Reference proteome</keyword>
<comment type="caution">
    <text evidence="2">The sequence shown here is derived from an EMBL/GenBank/DDBJ whole genome shotgun (WGS) entry which is preliminary data.</text>
</comment>
<proteinExistence type="predicted"/>